<feature type="compositionally biased region" description="Basic and acidic residues" evidence="13">
    <location>
        <begin position="818"/>
        <end position="828"/>
    </location>
</feature>
<evidence type="ECO:0000256" key="6">
    <source>
        <dbReference type="ARBA" id="ARBA00022741"/>
    </source>
</evidence>
<feature type="short sequence motif" description="Q motif" evidence="12">
    <location>
        <begin position="270"/>
        <end position="298"/>
    </location>
</feature>
<dbReference type="InterPro" id="IPR044742">
    <property type="entry name" value="DEAD/DEAH_RhlB"/>
</dbReference>
<dbReference type="SMART" id="SM00490">
    <property type="entry name" value="HELICc"/>
    <property type="match status" value="1"/>
</dbReference>
<feature type="region of interest" description="Disordered" evidence="13">
    <location>
        <begin position="202"/>
        <end position="234"/>
    </location>
</feature>
<dbReference type="InterPro" id="IPR014001">
    <property type="entry name" value="Helicase_ATP-bd"/>
</dbReference>
<dbReference type="InterPro" id="IPR014014">
    <property type="entry name" value="RNA_helicase_DEAD_Q_motif"/>
</dbReference>
<dbReference type="GO" id="GO:0005524">
    <property type="term" value="F:ATP binding"/>
    <property type="evidence" value="ECO:0007669"/>
    <property type="project" value="UniProtKB-KW"/>
</dbReference>
<evidence type="ECO:0000256" key="13">
    <source>
        <dbReference type="SAM" id="MobiDB-lite"/>
    </source>
</evidence>
<dbReference type="InterPro" id="IPR011545">
    <property type="entry name" value="DEAD/DEAH_box_helicase_dom"/>
</dbReference>
<feature type="compositionally biased region" description="Basic and acidic residues" evidence="13">
    <location>
        <begin position="717"/>
        <end position="726"/>
    </location>
</feature>
<keyword evidence="8" id="KW-0347">Helicase</keyword>
<dbReference type="InterPro" id="IPR000629">
    <property type="entry name" value="RNA-helicase_DEAD-box_CS"/>
</dbReference>
<dbReference type="Proteomes" id="UP001165080">
    <property type="component" value="Unassembled WGS sequence"/>
</dbReference>
<feature type="compositionally biased region" description="Low complexity" evidence="13">
    <location>
        <begin position="219"/>
        <end position="228"/>
    </location>
</feature>
<organism evidence="17 18">
    <name type="scientific">Pleodorina starrii</name>
    <dbReference type="NCBI Taxonomy" id="330485"/>
    <lineage>
        <taxon>Eukaryota</taxon>
        <taxon>Viridiplantae</taxon>
        <taxon>Chlorophyta</taxon>
        <taxon>core chlorophytes</taxon>
        <taxon>Chlorophyceae</taxon>
        <taxon>CS clade</taxon>
        <taxon>Chlamydomonadales</taxon>
        <taxon>Volvocaceae</taxon>
        <taxon>Pleodorina</taxon>
    </lineage>
</organism>
<keyword evidence="5" id="KW-0698">rRNA processing</keyword>
<dbReference type="PROSITE" id="PS00039">
    <property type="entry name" value="DEAD_ATP_HELICASE"/>
    <property type="match status" value="1"/>
</dbReference>
<feature type="compositionally biased region" description="Polar residues" evidence="13">
    <location>
        <begin position="86"/>
        <end position="95"/>
    </location>
</feature>
<keyword evidence="10" id="KW-0539">Nucleus</keyword>
<feature type="region of interest" description="Disordered" evidence="13">
    <location>
        <begin position="377"/>
        <end position="399"/>
    </location>
</feature>
<dbReference type="EMBL" id="BRXU01000015">
    <property type="protein sequence ID" value="GLC56291.1"/>
    <property type="molecule type" value="Genomic_DNA"/>
</dbReference>
<comment type="function">
    <text evidence="11">ATP-dependent RNA helicase required for 60S ribosomal subunit synthesis. Involved in efficient pre-rRNA processing, predominantly at site A3, which is necessary for the normal formation of 25S and 5.8S rRNAs.</text>
</comment>
<keyword evidence="6" id="KW-0547">Nucleotide-binding</keyword>
<evidence type="ECO:0000313" key="17">
    <source>
        <dbReference type="EMBL" id="GLC56291.1"/>
    </source>
</evidence>
<dbReference type="EC" id="3.6.4.13" evidence="3"/>
<feature type="compositionally biased region" description="Basic residues" evidence="13">
    <location>
        <begin position="383"/>
        <end position="396"/>
    </location>
</feature>
<feature type="region of interest" description="Disordered" evidence="13">
    <location>
        <begin position="717"/>
        <end position="835"/>
    </location>
</feature>
<evidence type="ECO:0000256" key="8">
    <source>
        <dbReference type="ARBA" id="ARBA00022806"/>
    </source>
</evidence>
<dbReference type="Pfam" id="PF00271">
    <property type="entry name" value="Helicase_C"/>
    <property type="match status" value="1"/>
</dbReference>
<reference evidence="17 18" key="1">
    <citation type="journal article" date="2023" name="Commun. Biol.">
        <title>Reorganization of the ancestral sex-determining regions during the evolution of trioecy in Pleodorina starrii.</title>
        <authorList>
            <person name="Takahashi K."/>
            <person name="Suzuki S."/>
            <person name="Kawai-Toyooka H."/>
            <person name="Yamamoto K."/>
            <person name="Hamaji T."/>
            <person name="Ootsuki R."/>
            <person name="Yamaguchi H."/>
            <person name="Kawachi M."/>
            <person name="Higashiyama T."/>
            <person name="Nozaki H."/>
        </authorList>
    </citation>
    <scope>NUCLEOTIDE SEQUENCE [LARGE SCALE GENOMIC DNA]</scope>
    <source>
        <strain evidence="17 18">NIES-4479</strain>
    </source>
</reference>
<feature type="compositionally biased region" description="Acidic residues" evidence="13">
    <location>
        <begin position="554"/>
        <end position="564"/>
    </location>
</feature>
<evidence type="ECO:0000256" key="4">
    <source>
        <dbReference type="ARBA" id="ARBA00022517"/>
    </source>
</evidence>
<evidence type="ECO:0000256" key="5">
    <source>
        <dbReference type="ARBA" id="ARBA00022552"/>
    </source>
</evidence>
<keyword evidence="9" id="KW-0067">ATP-binding</keyword>
<dbReference type="Gene3D" id="3.40.50.300">
    <property type="entry name" value="P-loop containing nucleotide triphosphate hydrolases"/>
    <property type="match status" value="2"/>
</dbReference>
<protein>
    <recommendedName>
        <fullName evidence="3">RNA helicase</fullName>
        <ecNumber evidence="3">3.6.4.13</ecNumber>
    </recommendedName>
</protein>
<dbReference type="Pfam" id="PF00270">
    <property type="entry name" value="DEAD"/>
    <property type="match status" value="2"/>
</dbReference>
<dbReference type="SUPFAM" id="SSF52540">
    <property type="entry name" value="P-loop containing nucleoside triphosphate hydrolases"/>
    <property type="match status" value="1"/>
</dbReference>
<dbReference type="AlphaFoldDB" id="A0A9W6BQ14"/>
<evidence type="ECO:0000256" key="11">
    <source>
        <dbReference type="ARBA" id="ARBA00037449"/>
    </source>
</evidence>
<evidence type="ECO:0000256" key="7">
    <source>
        <dbReference type="ARBA" id="ARBA00022801"/>
    </source>
</evidence>
<dbReference type="GO" id="GO:0003676">
    <property type="term" value="F:nucleic acid binding"/>
    <property type="evidence" value="ECO:0007669"/>
    <property type="project" value="InterPro"/>
</dbReference>
<feature type="domain" description="DEAD-box RNA helicase Q" evidence="16">
    <location>
        <begin position="270"/>
        <end position="298"/>
    </location>
</feature>
<comment type="subcellular location">
    <subcellularLocation>
        <location evidence="1">Nucleus</location>
        <location evidence="1">Nucleolus</location>
    </subcellularLocation>
</comment>
<proteinExistence type="inferred from homology"/>
<keyword evidence="4" id="KW-0690">Ribosome biogenesis</keyword>
<evidence type="ECO:0000259" key="14">
    <source>
        <dbReference type="PROSITE" id="PS51192"/>
    </source>
</evidence>
<dbReference type="PROSITE" id="PS51192">
    <property type="entry name" value="HELICASE_ATP_BIND_1"/>
    <property type="match status" value="1"/>
</dbReference>
<dbReference type="PROSITE" id="PS51195">
    <property type="entry name" value="Q_MOTIF"/>
    <property type="match status" value="1"/>
</dbReference>
<feature type="region of interest" description="Disordered" evidence="13">
    <location>
        <begin position="86"/>
        <end position="109"/>
    </location>
</feature>
<evidence type="ECO:0000259" key="16">
    <source>
        <dbReference type="PROSITE" id="PS51195"/>
    </source>
</evidence>
<feature type="domain" description="Helicase ATP-binding" evidence="14">
    <location>
        <begin position="301"/>
        <end position="510"/>
    </location>
</feature>
<evidence type="ECO:0000256" key="3">
    <source>
        <dbReference type="ARBA" id="ARBA00012552"/>
    </source>
</evidence>
<accession>A0A9W6BQ14</accession>
<dbReference type="GO" id="GO:0016787">
    <property type="term" value="F:hydrolase activity"/>
    <property type="evidence" value="ECO:0007669"/>
    <property type="project" value="UniProtKB-KW"/>
</dbReference>
<dbReference type="GO" id="GO:0003724">
    <property type="term" value="F:RNA helicase activity"/>
    <property type="evidence" value="ECO:0007669"/>
    <property type="project" value="UniProtKB-EC"/>
</dbReference>
<feature type="domain" description="Helicase C-terminal" evidence="15">
    <location>
        <begin position="578"/>
        <end position="722"/>
    </location>
</feature>
<name>A0A9W6BQ14_9CHLO</name>
<feature type="region of interest" description="Disordered" evidence="13">
    <location>
        <begin position="549"/>
        <end position="582"/>
    </location>
</feature>
<keyword evidence="18" id="KW-1185">Reference proteome</keyword>
<evidence type="ECO:0000256" key="2">
    <source>
        <dbReference type="ARBA" id="ARBA00009334"/>
    </source>
</evidence>
<dbReference type="InterPro" id="IPR027417">
    <property type="entry name" value="P-loop_NTPase"/>
</dbReference>
<evidence type="ECO:0000259" key="15">
    <source>
        <dbReference type="PROSITE" id="PS51194"/>
    </source>
</evidence>
<sequence length="835" mass="89058">MSSGRAFHAAARLFRAAGNSGGYSACGRIASSCVRATGVMNPSAWMAPAAQMQQLTFQRTQPMYGFAAQAIHATADAGDGSICAGSSDSGSTPATCGSDESAECLTSGDSEGVIPHRIPTPLGGPPWPWPASPASSSSSWYDNQQQLLYHKPQQLPLAPRTCCTGVQLPLAAPHGSRMYGRQAFKRAADDEHDIEEEISVSRGVAHPSRPRHATPLPHAAPAAAAAAAFSGDGDPQRLSAAEYRERHAIVVDDPEQYSGSTAQTIPEPFQEFGDAPFPPAVMDVLRSARYGAPSPIQAQAWPLALAGRDLVAIASTGSGKTLGFLLPALLHIQSRGGDPALGPTAVVLAPTRELARQIEVEARRFAHLVVSGSGAGAAEQQHHHWHHRPPQPRGRRGAAQGVAGGLRTACLYGGAMRRWQLEELARQPHLVIATPGRLLDFIEAGDVRMKQVSYLVLDEADRMLDMGFEEQIAAIARSMPADRQTLFFSATWPDDVREAAAAFARRRAVRLFIGDVQSKPVAATTITQRVAVVDGADKLDALEAYLKEQLQGPEEGEGEEEEEGWERSEGRRGGGGRGGGEWQRRARRAIVFCETKAGCDHLTHNINSTMPFQAASLHGDKSQSARDYALAKFKAGRVPVLVATDVAARGLDIPNITCVVNYEMPKDIEMYVHRIGRTGRAGARGHSLALVNRSRDAGVARSLVEVLEGAGQEVPQELRRLADRSRSRGGYTGQRQRFGGGRGGGGGGGSGWGGQRGRGGGSGGGGGGSGRWREERSDGGRGFRDREWDGERERNGGGDREAREEGEGEHGGRRRHHADGWRAGDRSRAGGSADW</sequence>
<dbReference type="InterPro" id="IPR001650">
    <property type="entry name" value="Helicase_C-like"/>
</dbReference>
<dbReference type="CDD" id="cd18787">
    <property type="entry name" value="SF2_C_DEAD"/>
    <property type="match status" value="1"/>
</dbReference>
<feature type="compositionally biased region" description="Gly residues" evidence="13">
    <location>
        <begin position="738"/>
        <end position="770"/>
    </location>
</feature>
<feature type="compositionally biased region" description="Basic and acidic residues" evidence="13">
    <location>
        <begin position="771"/>
        <end position="811"/>
    </location>
</feature>
<dbReference type="PROSITE" id="PS51194">
    <property type="entry name" value="HELICASE_CTER"/>
    <property type="match status" value="1"/>
</dbReference>
<evidence type="ECO:0000256" key="10">
    <source>
        <dbReference type="ARBA" id="ARBA00023242"/>
    </source>
</evidence>
<evidence type="ECO:0000313" key="18">
    <source>
        <dbReference type="Proteomes" id="UP001165080"/>
    </source>
</evidence>
<comment type="similarity">
    <text evidence="2">Belongs to the DEAD box helicase family. DDX5/DBP2 subfamily.</text>
</comment>
<evidence type="ECO:0000256" key="12">
    <source>
        <dbReference type="PROSITE-ProRule" id="PRU00552"/>
    </source>
</evidence>
<comment type="caution">
    <text evidence="17">The sequence shown here is derived from an EMBL/GenBank/DDBJ whole genome shotgun (WGS) entry which is preliminary data.</text>
</comment>
<dbReference type="PANTHER" id="PTHR47958">
    <property type="entry name" value="ATP-DEPENDENT RNA HELICASE DBP3"/>
    <property type="match status" value="1"/>
</dbReference>
<dbReference type="CDD" id="cd00268">
    <property type="entry name" value="DEADc"/>
    <property type="match status" value="1"/>
</dbReference>
<dbReference type="OrthoDB" id="535694at2759"/>
<evidence type="ECO:0000256" key="1">
    <source>
        <dbReference type="ARBA" id="ARBA00004604"/>
    </source>
</evidence>
<gene>
    <name evidence="17" type="primary">PLEST008858</name>
    <name evidence="17" type="ORF">PLESTB_001088900</name>
</gene>
<evidence type="ECO:0000256" key="9">
    <source>
        <dbReference type="ARBA" id="ARBA00022840"/>
    </source>
</evidence>
<keyword evidence="7" id="KW-0378">Hydrolase</keyword>
<dbReference type="SMART" id="SM00487">
    <property type="entry name" value="DEXDc"/>
    <property type="match status" value="1"/>
</dbReference>